<dbReference type="Gene3D" id="3.30.70.1820">
    <property type="entry name" value="L1 transposable element, RRM domain"/>
    <property type="match status" value="1"/>
</dbReference>
<dbReference type="EMBL" id="CAVLGL010000024">
    <property type="protein sequence ID" value="CAK1581263.1"/>
    <property type="molecule type" value="Genomic_DNA"/>
</dbReference>
<evidence type="ECO:0000256" key="1">
    <source>
        <dbReference type="SAM" id="Coils"/>
    </source>
</evidence>
<accession>A0AAV1KDU4</accession>
<organism evidence="2 3">
    <name type="scientific">Parnassius mnemosyne</name>
    <name type="common">clouded apollo</name>
    <dbReference type="NCBI Taxonomy" id="213953"/>
    <lineage>
        <taxon>Eukaryota</taxon>
        <taxon>Metazoa</taxon>
        <taxon>Ecdysozoa</taxon>
        <taxon>Arthropoda</taxon>
        <taxon>Hexapoda</taxon>
        <taxon>Insecta</taxon>
        <taxon>Pterygota</taxon>
        <taxon>Neoptera</taxon>
        <taxon>Endopterygota</taxon>
        <taxon>Lepidoptera</taxon>
        <taxon>Glossata</taxon>
        <taxon>Ditrysia</taxon>
        <taxon>Papilionoidea</taxon>
        <taxon>Papilionidae</taxon>
        <taxon>Parnassiinae</taxon>
        <taxon>Parnassini</taxon>
        <taxon>Parnassius</taxon>
        <taxon>Driopa</taxon>
    </lineage>
</organism>
<dbReference type="AlphaFoldDB" id="A0AAV1KDU4"/>
<feature type="coiled-coil region" evidence="1">
    <location>
        <begin position="114"/>
        <end position="155"/>
    </location>
</feature>
<evidence type="ECO:0000313" key="2">
    <source>
        <dbReference type="EMBL" id="CAK1581263.1"/>
    </source>
</evidence>
<name>A0AAV1KDU4_9NEOP</name>
<sequence>MNAENKREWRCLECKSKKPKSDNTNTPVRPSAHYEPTAPCDETYTECCSGSNITLRKKPNYLSNSELKELFKAERAETRAIVEASSKELSEQLKGMNVQFTSFQESMTYINCQYEDLKKEITDLKKLLNSTSLELRSLKEENNMLKESLTTCSARVKELEVENRKQQQWQRLQNLELVNIPEDKDEELLNIVLKTANHVGADIQPTDIEFAHRVQPRRNASAHKARSVIVRFRQRSIKDRVIAAARKHRNMTTRDIGMGGEETRIYINEHLIKENKMLLGSCRQKARETGYKHAPDQNGIVVAWSLCG</sequence>
<evidence type="ECO:0000313" key="3">
    <source>
        <dbReference type="Proteomes" id="UP001314205"/>
    </source>
</evidence>
<keyword evidence="3" id="KW-1185">Reference proteome</keyword>
<proteinExistence type="predicted"/>
<keyword evidence="1" id="KW-0175">Coiled coil</keyword>
<dbReference type="PANTHER" id="PTHR11505">
    <property type="entry name" value="L1 TRANSPOSABLE ELEMENT-RELATED"/>
    <property type="match status" value="1"/>
</dbReference>
<dbReference type="Proteomes" id="UP001314205">
    <property type="component" value="Unassembled WGS sequence"/>
</dbReference>
<reference evidence="2 3" key="1">
    <citation type="submission" date="2023-11" db="EMBL/GenBank/DDBJ databases">
        <authorList>
            <person name="Hedman E."/>
            <person name="Englund M."/>
            <person name="Stromberg M."/>
            <person name="Nyberg Akerstrom W."/>
            <person name="Nylinder S."/>
            <person name="Jareborg N."/>
            <person name="Kallberg Y."/>
            <person name="Kronander E."/>
        </authorList>
    </citation>
    <scope>NUCLEOTIDE SEQUENCE [LARGE SCALE GENOMIC DNA]</scope>
</reference>
<gene>
    <name evidence="2" type="ORF">PARMNEM_LOCUS2952</name>
</gene>
<comment type="caution">
    <text evidence="2">The sequence shown here is derived from an EMBL/GenBank/DDBJ whole genome shotgun (WGS) entry which is preliminary data.</text>
</comment>
<protein>
    <submittedName>
        <fullName evidence="2">Uncharacterized protein</fullName>
    </submittedName>
</protein>
<dbReference type="InterPro" id="IPR004244">
    <property type="entry name" value="Transposase_22"/>
</dbReference>